<reference evidence="1 2" key="1">
    <citation type="submission" date="2017-04" db="EMBL/GenBank/DDBJ databases">
        <title>Isolation of lytic bacteriophages infecting Pseudomonas strains for biocontrol of fish and shrimp spoilage during chilled storage.</title>
        <authorList>
            <person name="Yang Z."/>
            <person name="Tao X."/>
            <person name="Gao L."/>
            <person name="Rao S."/>
        </authorList>
    </citation>
    <scope>NUCLEOTIDE SEQUENCE [LARGE SCALE GENOMIC DNA]</scope>
</reference>
<gene>
    <name evidence="1" type="ORF">PspYZU05_66</name>
</gene>
<name>A0A2U7NLT2_9CAUD</name>
<evidence type="ECO:0000313" key="1">
    <source>
        <dbReference type="EMBL" id="ASD52018.1"/>
    </source>
</evidence>
<evidence type="ECO:0000313" key="2">
    <source>
        <dbReference type="Proteomes" id="UP000247773"/>
    </source>
</evidence>
<accession>A0A2U7NLT2</accession>
<dbReference type="EMBL" id="KY971610">
    <property type="protein sequence ID" value="ASD52018.1"/>
    <property type="molecule type" value="Genomic_DNA"/>
</dbReference>
<keyword evidence="2" id="KW-1185">Reference proteome</keyword>
<dbReference type="Proteomes" id="UP000247773">
    <property type="component" value="Genome"/>
</dbReference>
<protein>
    <submittedName>
        <fullName evidence="1">Capsid and scaffold protein</fullName>
    </submittedName>
</protein>
<proteinExistence type="predicted"/>
<sequence>MNDLIELPELPTMDGYEYEEIESEQDKDKSLEVIKEAMSNVIQEILITLEDGTTHMVYVMALDATDKGIKVEFNTPSKDRKDELAVHVEKCIIAQINSVTKQRRKSWLKSFFRI</sequence>
<dbReference type="Pfam" id="PF11113">
    <property type="entry name" value="Phage_head_chap"/>
    <property type="match status" value="1"/>
</dbReference>
<dbReference type="InterPro" id="IPR021049">
    <property type="entry name" value="Phage_T4_Gp40"/>
</dbReference>
<organism evidence="1 2">
    <name type="scientific">Pseudomonas phage PspYZU05</name>
    <dbReference type="NCBI Taxonomy" id="1983556"/>
    <lineage>
        <taxon>Viruses</taxon>
        <taxon>Duplodnaviria</taxon>
        <taxon>Heunggongvirae</taxon>
        <taxon>Uroviricota</taxon>
        <taxon>Caudoviricetes</taxon>
        <taxon>Pantevenvirales</taxon>
        <taxon>Straboviridae</taxon>
        <taxon>Jiangsuvirus</taxon>
        <taxon>Jiangsuvirus pspyzu05</taxon>
    </lineage>
</organism>